<proteinExistence type="predicted"/>
<dbReference type="PANTHER" id="PTHR13222:SF1">
    <property type="entry name" value="RB1-INDUCIBLE COILED-COIL PROTEIN 1"/>
    <property type="match status" value="1"/>
</dbReference>
<dbReference type="GO" id="GO:0006914">
    <property type="term" value="P:autophagy"/>
    <property type="evidence" value="ECO:0007669"/>
    <property type="project" value="UniProtKB-KW"/>
</dbReference>
<dbReference type="GO" id="GO:0015031">
    <property type="term" value="P:protein transport"/>
    <property type="evidence" value="ECO:0007669"/>
    <property type="project" value="UniProtKB-KW"/>
</dbReference>
<keyword evidence="10" id="KW-1185">Reference proteome</keyword>
<reference evidence="9 10" key="1">
    <citation type="submission" date="2024-06" db="EMBL/GenBank/DDBJ databases">
        <title>A chromosome level genome sequence of Diviner's sage (Salvia divinorum).</title>
        <authorList>
            <person name="Ford S.A."/>
            <person name="Ro D.-K."/>
            <person name="Ness R.W."/>
            <person name="Phillips M.A."/>
        </authorList>
    </citation>
    <scope>NUCLEOTIDE SEQUENCE [LARGE SCALE GENOMIC DNA]</scope>
    <source>
        <strain evidence="9">SAF-2024a</strain>
        <tissue evidence="9">Leaf</tissue>
    </source>
</reference>
<dbReference type="AlphaFoldDB" id="A0ABD1HBI8"/>
<dbReference type="SUPFAM" id="SSF54236">
    <property type="entry name" value="Ubiquitin-like"/>
    <property type="match status" value="1"/>
</dbReference>
<dbReference type="Proteomes" id="UP001567538">
    <property type="component" value="Unassembled WGS sequence"/>
</dbReference>
<accession>A0ABD1HBI8</accession>
<feature type="region of interest" description="Disordered" evidence="6">
    <location>
        <begin position="676"/>
        <end position="698"/>
    </location>
</feature>
<dbReference type="InterPro" id="IPR040040">
    <property type="entry name" value="ATG11"/>
</dbReference>
<sequence length="1141" mass="128291">MSSCVSEAVAQMGKLVVHVAENGHSYKIECDECTLVEGVQSFLETACGIPASDQVLLCLDSKLEPYRTLSAYKLPSDERVVFLFNRVRMRSQSPYPELVQVEIIDIPDPPLPSPSQNHLALDDASDPALKALPSYERQFRYHFDRGHAIYSRTQAKFKMCERFFEELKVQEKALAIASGNLDNYYTWIDKKYFDFIKCYSQQHRYHANLLVTFVRDMEKLRSIKVLPALQTANRKCLLDFVKEENLQKTWKDCSSLHKQFQNKVSEFKLEFGELRNNAGHILSDKASFLIKDLESSIRGGQPIITEQKSIMQTLSEDVNTVKKLVDDCLSCQMSSSLRPHDAVSALGPMYDSHDQNHLPRMQACEGAISSLLDLCRDKKNEMNIFVHNFMQKIAYIQHKIKDICYTFSLFHEALKRQDDQFKQLKVVRGITPAYRACLAEVVRRKAAMKFYMGKAGQLAEKLAKERNTEVRRREKFLRVNSSFIPRDILASMGLYDTPATCDVNVAPFDSNLIDIDLIDLECYAPESLLGLFSKSEKHGTLKSSLSMSDSSYRAVEAEEVSGHLEKYDYGEVLDELELVGIAGTSKMEIENVKLKAELASKVALICSMSVELDYESLDESEQNNLLKNMAEKTSEALNLKDEYGKLLQSMLKTKQKQCESYEKHIQELMQRLSNQHMQGDDEPNLTVSTTKTNDNKSEVSGFESIHKCRAGEEVLCASRTSKSGILNEHDKSQGLDEKMTDSSSILNSQLDSSLQDLHSEKGHLCDKDKMAMLQSDAEMSIISSNMAVCTPQLITPDLDSKGNGGLLAELQNALAEKSSQLDDAEAKTRALTDEISRLGGDLEANQKLLDESQMNCAHLENCLHEAREEAQTRLCAADRRTSDYNALRQTVVKMCGRFERLRNCISSTEVAAFADSLHALSQSLSSSPSEAGDDSASEFCKCIQTLADKVDLLSRQRAEFLERSTEAEAANKRLNKELEEKKELVNTLYLKHHLEWKANKEKICLGRLEVHELAAFVLNSSGHYEAINRSCPYYFLSVESVALFTENACRNQSYILGQVVHIERRVVKPPPPTLEQTDDGSDTLASSDSGGNRSTLDQGLIPNPYGLPVGCEYFIVTIAMLPDAVLLPDLVADRCDGRDQV</sequence>
<keyword evidence="3" id="KW-0072">Autophagy</keyword>
<evidence type="ECO:0000256" key="3">
    <source>
        <dbReference type="ARBA" id="ARBA00023006"/>
    </source>
</evidence>
<keyword evidence="1" id="KW-0813">Transport</keyword>
<feature type="compositionally biased region" description="Polar residues" evidence="6">
    <location>
        <begin position="1083"/>
        <end position="1097"/>
    </location>
</feature>
<keyword evidence="4 5" id="KW-0175">Coiled coil</keyword>
<evidence type="ECO:0000313" key="10">
    <source>
        <dbReference type="Proteomes" id="UP001567538"/>
    </source>
</evidence>
<evidence type="ECO:0000259" key="8">
    <source>
        <dbReference type="Pfam" id="PF10377"/>
    </source>
</evidence>
<evidence type="ECO:0000259" key="7">
    <source>
        <dbReference type="Pfam" id="PF04108"/>
    </source>
</evidence>
<dbReference type="PANTHER" id="PTHR13222">
    <property type="entry name" value="RB1-INDUCIBLE COILED-COIL"/>
    <property type="match status" value="1"/>
</dbReference>
<feature type="domain" description="Autophagy-related protein 11 C-terminal" evidence="8">
    <location>
        <begin position="961"/>
        <end position="1119"/>
    </location>
</feature>
<dbReference type="Pfam" id="PF10377">
    <property type="entry name" value="ATG11"/>
    <property type="match status" value="1"/>
</dbReference>
<evidence type="ECO:0000256" key="6">
    <source>
        <dbReference type="SAM" id="MobiDB-lite"/>
    </source>
</evidence>
<evidence type="ECO:0000256" key="4">
    <source>
        <dbReference type="ARBA" id="ARBA00023054"/>
    </source>
</evidence>
<protein>
    <submittedName>
        <fullName evidence="9">Autophagy-related protein 11-like isoform X1</fullName>
    </submittedName>
</protein>
<feature type="region of interest" description="Disordered" evidence="6">
    <location>
        <begin position="1069"/>
        <end position="1097"/>
    </location>
</feature>
<keyword evidence="2" id="KW-0653">Protein transport</keyword>
<name>A0ABD1HBI8_SALDI</name>
<feature type="domain" description="Autophagy protein ATG17-like" evidence="7">
    <location>
        <begin position="147"/>
        <end position="484"/>
    </location>
</feature>
<gene>
    <name evidence="9" type="ORF">AAHA92_14428</name>
</gene>
<dbReference type="Pfam" id="PF04108">
    <property type="entry name" value="ATG17_like"/>
    <property type="match status" value="1"/>
</dbReference>
<feature type="coiled-coil region" evidence="5">
    <location>
        <begin position="807"/>
        <end position="869"/>
    </location>
</feature>
<evidence type="ECO:0000313" key="9">
    <source>
        <dbReference type="EMBL" id="KAL1553800.1"/>
    </source>
</evidence>
<dbReference type="EMBL" id="JBEAFC010000006">
    <property type="protein sequence ID" value="KAL1553800.1"/>
    <property type="molecule type" value="Genomic_DNA"/>
</dbReference>
<dbReference type="InterPro" id="IPR029071">
    <property type="entry name" value="Ubiquitin-like_domsf"/>
</dbReference>
<dbReference type="InterPro" id="IPR019460">
    <property type="entry name" value="Atg11_C"/>
</dbReference>
<evidence type="ECO:0000256" key="5">
    <source>
        <dbReference type="SAM" id="Coils"/>
    </source>
</evidence>
<dbReference type="Gene3D" id="3.10.20.90">
    <property type="entry name" value="Phosphatidylinositol 3-kinase Catalytic Subunit, Chain A, domain 1"/>
    <property type="match status" value="1"/>
</dbReference>
<evidence type="ECO:0000256" key="1">
    <source>
        <dbReference type="ARBA" id="ARBA00022448"/>
    </source>
</evidence>
<dbReference type="InterPro" id="IPR045326">
    <property type="entry name" value="ATG17-like_dom"/>
</dbReference>
<comment type="caution">
    <text evidence="9">The sequence shown here is derived from an EMBL/GenBank/DDBJ whole genome shotgun (WGS) entry which is preliminary data.</text>
</comment>
<feature type="coiled-coil region" evidence="5">
    <location>
        <begin position="957"/>
        <end position="991"/>
    </location>
</feature>
<evidence type="ECO:0000256" key="2">
    <source>
        <dbReference type="ARBA" id="ARBA00022927"/>
    </source>
</evidence>
<organism evidence="9 10">
    <name type="scientific">Salvia divinorum</name>
    <name type="common">Maria pastora</name>
    <name type="synonym">Diviner's sage</name>
    <dbReference type="NCBI Taxonomy" id="28513"/>
    <lineage>
        <taxon>Eukaryota</taxon>
        <taxon>Viridiplantae</taxon>
        <taxon>Streptophyta</taxon>
        <taxon>Embryophyta</taxon>
        <taxon>Tracheophyta</taxon>
        <taxon>Spermatophyta</taxon>
        <taxon>Magnoliopsida</taxon>
        <taxon>eudicotyledons</taxon>
        <taxon>Gunneridae</taxon>
        <taxon>Pentapetalae</taxon>
        <taxon>asterids</taxon>
        <taxon>lamiids</taxon>
        <taxon>Lamiales</taxon>
        <taxon>Lamiaceae</taxon>
        <taxon>Nepetoideae</taxon>
        <taxon>Mentheae</taxon>
        <taxon>Salviinae</taxon>
        <taxon>Salvia</taxon>
        <taxon>Salvia subgen. Calosphace</taxon>
    </lineage>
</organism>